<dbReference type="SUPFAM" id="SSF53098">
    <property type="entry name" value="Ribonuclease H-like"/>
    <property type="match status" value="1"/>
</dbReference>
<dbReference type="AlphaFoldDB" id="A0AAW2DY62"/>
<dbReference type="InterPro" id="IPR053151">
    <property type="entry name" value="RNase_H-like"/>
</dbReference>
<dbReference type="PANTHER" id="PTHR47723">
    <property type="entry name" value="OS05G0353850 PROTEIN"/>
    <property type="match status" value="1"/>
</dbReference>
<organism evidence="2 3">
    <name type="scientific">Lithocarpus litseifolius</name>
    <dbReference type="NCBI Taxonomy" id="425828"/>
    <lineage>
        <taxon>Eukaryota</taxon>
        <taxon>Viridiplantae</taxon>
        <taxon>Streptophyta</taxon>
        <taxon>Embryophyta</taxon>
        <taxon>Tracheophyta</taxon>
        <taxon>Spermatophyta</taxon>
        <taxon>Magnoliopsida</taxon>
        <taxon>eudicotyledons</taxon>
        <taxon>Gunneridae</taxon>
        <taxon>Pentapetalae</taxon>
        <taxon>rosids</taxon>
        <taxon>fabids</taxon>
        <taxon>Fagales</taxon>
        <taxon>Fagaceae</taxon>
        <taxon>Lithocarpus</taxon>
    </lineage>
</organism>
<accession>A0AAW2DY62</accession>
<dbReference type="Pfam" id="PF13456">
    <property type="entry name" value="RVT_3"/>
    <property type="match status" value="1"/>
</dbReference>
<dbReference type="InterPro" id="IPR002156">
    <property type="entry name" value="RNaseH_domain"/>
</dbReference>
<gene>
    <name evidence="2" type="ORF">SO802_001433</name>
</gene>
<dbReference type="CDD" id="cd06222">
    <property type="entry name" value="RNase_H_like"/>
    <property type="match status" value="1"/>
</dbReference>
<dbReference type="Gene3D" id="3.30.420.10">
    <property type="entry name" value="Ribonuclease H-like superfamily/Ribonuclease H"/>
    <property type="match status" value="1"/>
</dbReference>
<name>A0AAW2DY62_9ROSI</name>
<dbReference type="Proteomes" id="UP001459277">
    <property type="component" value="Unassembled WGS sequence"/>
</dbReference>
<dbReference type="InterPro" id="IPR012337">
    <property type="entry name" value="RNaseH-like_sf"/>
</dbReference>
<evidence type="ECO:0000313" key="3">
    <source>
        <dbReference type="Proteomes" id="UP001459277"/>
    </source>
</evidence>
<dbReference type="InterPro" id="IPR036397">
    <property type="entry name" value="RNaseH_sf"/>
</dbReference>
<dbReference type="InterPro" id="IPR044730">
    <property type="entry name" value="RNase_H-like_dom_plant"/>
</dbReference>
<sequence length="413" mass="46725">MVWVAWEKLCTSKDEGGMGFKDLRVFNLSILVKQGWRIQQNPQSLVHRVFKTICFAGCSFREAQVGRNPSYAWRSIMVAKEVITRGTRWILGNVERVNIWQDKWIPTPKFFKVVSLRSLVLELEMVSSLIDRELRSWDTNKVKSTFLPHKVEVILGIPISPRLLNVSLIWAWTPTGHFSVKSVYKVAQRCLKERNASAESGGRKNLRWIGSSSQQHPGVYGTIEISSSMEDNVRRLARFPGKLLSTSRSLDKLNYKINVDGAVFKEIGCSRIGVVIRNDRGQLMGAMCKKIELPLTAFETEAVAKEEGILLAWDLGLKDVVIENDSMVVVLALSKATPLPWSIQKVMEGSRQNLSCFNNWSVVHVRRNGNRVAHMLARSAKSVLGNVIWVEDTPPIIAEQVLNDVIFLNHDFV</sequence>
<dbReference type="GO" id="GO:0004523">
    <property type="term" value="F:RNA-DNA hybrid ribonuclease activity"/>
    <property type="evidence" value="ECO:0007669"/>
    <property type="project" value="InterPro"/>
</dbReference>
<proteinExistence type="predicted"/>
<dbReference type="PANTHER" id="PTHR47723:SF19">
    <property type="entry name" value="POLYNUCLEOTIDYL TRANSFERASE, RIBONUCLEASE H-LIKE SUPERFAMILY PROTEIN"/>
    <property type="match status" value="1"/>
</dbReference>
<comment type="caution">
    <text evidence="2">The sequence shown here is derived from an EMBL/GenBank/DDBJ whole genome shotgun (WGS) entry which is preliminary data.</text>
</comment>
<evidence type="ECO:0000259" key="1">
    <source>
        <dbReference type="Pfam" id="PF13456"/>
    </source>
</evidence>
<dbReference type="EMBL" id="JAZDWU010000001">
    <property type="protein sequence ID" value="KAL0014364.1"/>
    <property type="molecule type" value="Genomic_DNA"/>
</dbReference>
<evidence type="ECO:0000313" key="2">
    <source>
        <dbReference type="EMBL" id="KAL0014364.1"/>
    </source>
</evidence>
<reference evidence="2 3" key="1">
    <citation type="submission" date="2024-01" db="EMBL/GenBank/DDBJ databases">
        <title>A telomere-to-telomere, gap-free genome of sweet tea (Lithocarpus litseifolius).</title>
        <authorList>
            <person name="Zhou J."/>
        </authorList>
    </citation>
    <scope>NUCLEOTIDE SEQUENCE [LARGE SCALE GENOMIC DNA]</scope>
    <source>
        <strain evidence="2">Zhou-2022a</strain>
        <tissue evidence="2">Leaf</tissue>
    </source>
</reference>
<protein>
    <recommendedName>
        <fullName evidence="1">RNase H type-1 domain-containing protein</fullName>
    </recommendedName>
</protein>
<keyword evidence="3" id="KW-1185">Reference proteome</keyword>
<feature type="domain" description="RNase H type-1" evidence="1">
    <location>
        <begin position="258"/>
        <end position="380"/>
    </location>
</feature>
<dbReference type="GO" id="GO:0003676">
    <property type="term" value="F:nucleic acid binding"/>
    <property type="evidence" value="ECO:0007669"/>
    <property type="project" value="InterPro"/>
</dbReference>